<sequence>MDSRYALAVHIISRRWEYYISGEARFRVFSRPIRALGRIRRSLLMNKKGKVEREHIASPSCRLFDGINGHALSIAQMKNYRNVRYLVPKTAAWTAAEDEAILEQDSLFFLTGETNGSASEREWHSFHPPRHWLRIVPRPGPRGPRWPLALARDTDAIRPEDEEEHARVWATIIEEYPEMVTGYKAVKEHNLEQNEKLMAPYRAKQEAALQEWHVFRERVAAWISCQGGGDDAQGQHSQAVEAEPGPGPDFDWRCLYWRCHPMNPCVPGLRNRERIWNDCQTILHYVGLGSATGQMERSRADILKKAMDPSQPGWTTLVNRDYG</sequence>
<accession>A0A8H5QWV4</accession>
<dbReference type="GeneID" id="59295292"/>
<organism evidence="1 2">
    <name type="scientific">Fusarium tjaetaba</name>
    <dbReference type="NCBI Taxonomy" id="1567544"/>
    <lineage>
        <taxon>Eukaryota</taxon>
        <taxon>Fungi</taxon>
        <taxon>Dikarya</taxon>
        <taxon>Ascomycota</taxon>
        <taxon>Pezizomycotina</taxon>
        <taxon>Sordariomycetes</taxon>
        <taxon>Hypocreomycetidae</taxon>
        <taxon>Hypocreales</taxon>
        <taxon>Nectriaceae</taxon>
        <taxon>Fusarium</taxon>
        <taxon>Fusarium fujikuroi species complex</taxon>
    </lineage>
</organism>
<dbReference type="Proteomes" id="UP000530670">
    <property type="component" value="Unassembled WGS sequence"/>
</dbReference>
<dbReference type="RefSeq" id="XP_037202661.1">
    <property type="nucleotide sequence ID" value="XM_037343022.1"/>
</dbReference>
<comment type="caution">
    <text evidence="1">The sequence shown here is derived from an EMBL/GenBank/DDBJ whole genome shotgun (WGS) entry which is preliminary data.</text>
</comment>
<reference evidence="1 2" key="1">
    <citation type="submission" date="2020-05" db="EMBL/GenBank/DDBJ databases">
        <title>Identification and distribution of gene clusters putatively required for synthesis of sphingolipid metabolism inhibitors in phylogenetically diverse species of the filamentous fungus Fusarium.</title>
        <authorList>
            <person name="Kim H.-S."/>
            <person name="Busman M."/>
            <person name="Brown D.W."/>
            <person name="Divon H."/>
            <person name="Uhlig S."/>
            <person name="Proctor R.H."/>
        </authorList>
    </citation>
    <scope>NUCLEOTIDE SEQUENCE [LARGE SCALE GENOMIC DNA]</scope>
    <source>
        <strain evidence="1 2">NRRL 66243</strain>
    </source>
</reference>
<gene>
    <name evidence="1" type="ORF">FTJAE_10203</name>
</gene>
<keyword evidence="2" id="KW-1185">Reference proteome</keyword>
<protein>
    <submittedName>
        <fullName evidence="1">Uncharacterized protein</fullName>
    </submittedName>
</protein>
<proteinExistence type="predicted"/>
<dbReference type="EMBL" id="JAAQRI010000238">
    <property type="protein sequence ID" value="KAF5624610.1"/>
    <property type="molecule type" value="Genomic_DNA"/>
</dbReference>
<dbReference type="AlphaFoldDB" id="A0A8H5QWV4"/>
<name>A0A8H5QWV4_9HYPO</name>
<evidence type="ECO:0000313" key="1">
    <source>
        <dbReference type="EMBL" id="KAF5624610.1"/>
    </source>
</evidence>
<evidence type="ECO:0000313" key="2">
    <source>
        <dbReference type="Proteomes" id="UP000530670"/>
    </source>
</evidence>